<keyword evidence="7" id="KW-1185">Reference proteome</keyword>
<evidence type="ECO:0000259" key="5">
    <source>
        <dbReference type="PROSITE" id="PS50970"/>
    </source>
</evidence>
<comment type="caution">
    <text evidence="6">The sequence shown here is derived from an EMBL/GenBank/DDBJ whole genome shotgun (WGS) entry which is preliminary data.</text>
</comment>
<name>U3AJQ6_9VIBR</name>
<dbReference type="GO" id="GO:0008168">
    <property type="term" value="F:methyltransferase activity"/>
    <property type="evidence" value="ECO:0007669"/>
    <property type="project" value="UniProtKB-UniRule"/>
</dbReference>
<dbReference type="AlphaFoldDB" id="U3AJQ6"/>
<dbReference type="InterPro" id="IPR003726">
    <property type="entry name" value="HCY_dom"/>
</dbReference>
<accession>U3AJQ6</accession>
<dbReference type="InterPro" id="IPR017226">
    <property type="entry name" value="BHMT-like"/>
</dbReference>
<reference evidence="6 7" key="1">
    <citation type="submission" date="2013-09" db="EMBL/GenBank/DDBJ databases">
        <title>Whole genome shotgun sequence of Vibrio ezurae NBRC 102218.</title>
        <authorList>
            <person name="Yoshida I."/>
            <person name="Hosoyama A."/>
            <person name="Numata M."/>
            <person name="Hashimoto M."/>
            <person name="Hosoyama Y."/>
            <person name="Tsuchikane K."/>
            <person name="Noguchi M."/>
            <person name="Hirakata S."/>
            <person name="Ichikawa N."/>
            <person name="Ohji S."/>
            <person name="Yamazoe A."/>
            <person name="Fujita N."/>
        </authorList>
    </citation>
    <scope>NUCLEOTIDE SEQUENCE [LARGE SCALE GENOMIC DNA]</scope>
    <source>
        <strain evidence="6 7">NBRC 102218</strain>
    </source>
</reference>
<dbReference type="GO" id="GO:0008270">
    <property type="term" value="F:zinc ion binding"/>
    <property type="evidence" value="ECO:0007669"/>
    <property type="project" value="InterPro"/>
</dbReference>
<dbReference type="PIRSF" id="PIRSF037505">
    <property type="entry name" value="Betaine_HMT"/>
    <property type="match status" value="1"/>
</dbReference>
<proteinExistence type="predicted"/>
<dbReference type="Pfam" id="PF02574">
    <property type="entry name" value="S-methyl_trans"/>
    <property type="match status" value="1"/>
</dbReference>
<sequence length="313" mass="34166">MQGFQLKLYGTFKMKDLTILDGGMGRELKRIGAPFSQPLWSAQALIESPQHVSQAHQSFVDAGAEILTVNSYACVPFHLGAELYQTQGFELAKKAAFIAREVADKGKTKVLVAGSIPPAFGSYRPDLFEVNEARTISQTLFDAQDENVDLWLAETVASIAEFEMISEVLSATDKPCYYSFTLQDDVSTEARLRSGELVIDAARAACRAGVEGIFFNCSVPEVMEQAITIVQSVINETGANTVIGVFANSFTPITEGHEANDTIQSMRELSPCDYLALAKTWYQAGARIIGGCCGIQPSHIAELAKWRDNDEES</sequence>
<gene>
    <name evidence="6" type="ORF">VEZ01S_25_00440</name>
</gene>
<feature type="binding site" evidence="3 4">
    <location>
        <position position="217"/>
    </location>
    <ligand>
        <name>Zn(2+)</name>
        <dbReference type="ChEBI" id="CHEBI:29105"/>
    </ligand>
</feature>
<evidence type="ECO:0000313" key="7">
    <source>
        <dbReference type="Proteomes" id="UP000016562"/>
    </source>
</evidence>
<evidence type="ECO:0000256" key="3">
    <source>
        <dbReference type="PIRSR" id="PIRSR037505-2"/>
    </source>
</evidence>
<comment type="cofactor">
    <cofactor evidence="3">
        <name>Zn(2+)</name>
        <dbReference type="ChEBI" id="CHEBI:29105"/>
    </cofactor>
    <text evidence="3">Binds 1 zinc ion per subunit.</text>
</comment>
<dbReference type="Gene3D" id="3.20.20.330">
    <property type="entry name" value="Homocysteine-binding-like domain"/>
    <property type="match status" value="1"/>
</dbReference>
<dbReference type="Proteomes" id="UP000016562">
    <property type="component" value="Unassembled WGS sequence"/>
</dbReference>
<evidence type="ECO:0000256" key="1">
    <source>
        <dbReference type="ARBA" id="ARBA00022603"/>
    </source>
</evidence>
<dbReference type="SUPFAM" id="SSF82282">
    <property type="entry name" value="Homocysteine S-methyltransferase"/>
    <property type="match status" value="1"/>
</dbReference>
<feature type="binding site" evidence="3 4">
    <location>
        <position position="292"/>
    </location>
    <ligand>
        <name>Zn(2+)</name>
        <dbReference type="ChEBI" id="CHEBI:29105"/>
    </ligand>
</feature>
<evidence type="ECO:0000313" key="6">
    <source>
        <dbReference type="EMBL" id="GAD80161.1"/>
    </source>
</evidence>
<keyword evidence="2 4" id="KW-0808">Transferase</keyword>
<keyword evidence="3 4" id="KW-0862">Zinc</keyword>
<organism evidence="6 7">
    <name type="scientific">Vibrio ezurae NBRC 102218</name>
    <dbReference type="NCBI Taxonomy" id="1219080"/>
    <lineage>
        <taxon>Bacteria</taxon>
        <taxon>Pseudomonadati</taxon>
        <taxon>Pseudomonadota</taxon>
        <taxon>Gammaproteobacteria</taxon>
        <taxon>Vibrionales</taxon>
        <taxon>Vibrionaceae</taxon>
        <taxon>Vibrio</taxon>
    </lineage>
</organism>
<feature type="binding site" evidence="3 4">
    <location>
        <position position="293"/>
    </location>
    <ligand>
        <name>Zn(2+)</name>
        <dbReference type="ChEBI" id="CHEBI:29105"/>
    </ligand>
</feature>
<dbReference type="PROSITE" id="PS50970">
    <property type="entry name" value="HCY"/>
    <property type="match status" value="1"/>
</dbReference>
<dbReference type="eggNOG" id="COG2040">
    <property type="taxonomic scope" value="Bacteria"/>
</dbReference>
<keyword evidence="1 4" id="KW-0489">Methyltransferase</keyword>
<dbReference type="InterPro" id="IPR036589">
    <property type="entry name" value="HCY_dom_sf"/>
</dbReference>
<dbReference type="GO" id="GO:0032259">
    <property type="term" value="P:methylation"/>
    <property type="evidence" value="ECO:0007669"/>
    <property type="project" value="UniProtKB-KW"/>
</dbReference>
<keyword evidence="3 4" id="KW-0479">Metal-binding</keyword>
<evidence type="ECO:0000256" key="2">
    <source>
        <dbReference type="ARBA" id="ARBA00022679"/>
    </source>
</evidence>
<dbReference type="GO" id="GO:0009086">
    <property type="term" value="P:methionine biosynthetic process"/>
    <property type="evidence" value="ECO:0007669"/>
    <property type="project" value="InterPro"/>
</dbReference>
<dbReference type="EMBL" id="BATM01000025">
    <property type="protein sequence ID" value="GAD80161.1"/>
    <property type="molecule type" value="Genomic_DNA"/>
</dbReference>
<dbReference type="PANTHER" id="PTHR11103">
    <property type="entry name" value="SLR1189 PROTEIN"/>
    <property type="match status" value="1"/>
</dbReference>
<dbReference type="STRING" id="1219080.VEZ01S_25_00440"/>
<dbReference type="PANTHER" id="PTHR11103:SF18">
    <property type="entry name" value="SLR1189 PROTEIN"/>
    <property type="match status" value="1"/>
</dbReference>
<feature type="domain" description="Hcy-binding" evidence="5">
    <location>
        <begin position="6"/>
        <end position="307"/>
    </location>
</feature>
<protein>
    <submittedName>
        <fullName evidence="6">Homocysteine S-methyltransferase family protein</fullName>
    </submittedName>
</protein>
<evidence type="ECO:0000256" key="4">
    <source>
        <dbReference type="PROSITE-ProRule" id="PRU00333"/>
    </source>
</evidence>